<name>A0ABV0IP13_9NEIS</name>
<comment type="similarity">
    <text evidence="2">Belongs to the invasin protein D family.</text>
</comment>
<keyword evidence="4" id="KW-0964">Secreted</keyword>
<proteinExistence type="inferred from homology"/>
<comment type="subcellular location">
    <subcellularLocation>
        <location evidence="1">Secreted</location>
    </subcellularLocation>
</comment>
<dbReference type="InterPro" id="IPR009483">
    <property type="entry name" value="IpaD/BipD/SipD"/>
</dbReference>
<keyword evidence="5" id="KW-0843">Virulence</keyword>
<dbReference type="EMBL" id="JBDXMI010000001">
    <property type="protein sequence ID" value="MEO9383014.1"/>
    <property type="molecule type" value="Genomic_DNA"/>
</dbReference>
<keyword evidence="9" id="KW-1185">Reference proteome</keyword>
<dbReference type="Gene3D" id="1.20.1710.10">
    <property type="entry name" value="IpaD-like"/>
    <property type="match status" value="1"/>
</dbReference>
<organism evidence="8 9">
    <name type="scientific">Chromobacterium phragmitis</name>
    <dbReference type="NCBI Taxonomy" id="2202141"/>
    <lineage>
        <taxon>Bacteria</taxon>
        <taxon>Pseudomonadati</taxon>
        <taxon>Pseudomonadota</taxon>
        <taxon>Betaproteobacteria</taxon>
        <taxon>Neisseriales</taxon>
        <taxon>Chromobacteriaceae</taxon>
        <taxon>Chromobacterium</taxon>
    </lineage>
</organism>
<dbReference type="RefSeq" id="WP_347937569.1">
    <property type="nucleotide sequence ID" value="NZ_CP158160.1"/>
</dbReference>
<comment type="function">
    <text evidence="7">Required for invasion of epithelial cells, as well as for survival within host cells, escape from endocytic vesicles and subsequent actin-tail formation. Probably regulates the secretion of effectors BipB and BipC and their final integration into the target cell membrane.</text>
</comment>
<sequence length="335" mass="36189">MIDTLNRFSPGFTALSQDIAALKSGAPTLDKADEASRQAASLRDGLDSLLQAGDATPELKPARDAAVKLADALTAMRDGIAKGMLPTADDFARLELDLHLLQGHLGTEQGQKLLTIPDSELWQKIADGINGINNNYLKVYEELVGKYTAFYQAFSDRVLAELGSWISSNDKGDKITLNVSSLKDALEKLKTEFGLGANGAYNEKAVLFPRSGTTTQSKAEQWAKELGLPTSPADKSCVQESPKGSGQFVVVLDISPIDNMIKALNDLPNGGKDLDNAKFQSWKAGFDSQEEKMKNTLQTLTQKYSNANSLFDNLVKVLSGTISSCLETAKAFLHI</sequence>
<dbReference type="SUPFAM" id="SSF140693">
    <property type="entry name" value="IpaD-like"/>
    <property type="match status" value="1"/>
</dbReference>
<comment type="caution">
    <text evidence="8">The sequence shown here is derived from an EMBL/GenBank/DDBJ whole genome shotgun (WGS) entry which is preliminary data.</text>
</comment>
<protein>
    <recommendedName>
        <fullName evidence="3">Translocator protein BipD</fullName>
    </recommendedName>
</protein>
<evidence type="ECO:0000256" key="7">
    <source>
        <dbReference type="ARBA" id="ARBA00025541"/>
    </source>
</evidence>
<dbReference type="Pfam" id="PF06511">
    <property type="entry name" value="T3SS_TC"/>
    <property type="match status" value="1"/>
</dbReference>
<reference evidence="8 9" key="1">
    <citation type="submission" date="2024-05" db="EMBL/GenBank/DDBJ databases">
        <authorList>
            <person name="De Oliveira J.P."/>
            <person name="Noriler S.A."/>
            <person name="De Oliveira A.G."/>
            <person name="Sipoli D.S."/>
        </authorList>
    </citation>
    <scope>NUCLEOTIDE SEQUENCE [LARGE SCALE GENOMIC DNA]</scope>
    <source>
        <strain evidence="8 9">LABIM192</strain>
    </source>
</reference>
<evidence type="ECO:0000256" key="3">
    <source>
        <dbReference type="ARBA" id="ARBA00018825"/>
    </source>
</evidence>
<evidence type="ECO:0000313" key="9">
    <source>
        <dbReference type="Proteomes" id="UP001462502"/>
    </source>
</evidence>
<evidence type="ECO:0000256" key="5">
    <source>
        <dbReference type="ARBA" id="ARBA00023026"/>
    </source>
</evidence>
<evidence type="ECO:0000256" key="6">
    <source>
        <dbReference type="ARBA" id="ARBA00023054"/>
    </source>
</evidence>
<evidence type="ECO:0000256" key="1">
    <source>
        <dbReference type="ARBA" id="ARBA00004613"/>
    </source>
</evidence>
<accession>A0ABV0IP13</accession>
<dbReference type="Proteomes" id="UP001462502">
    <property type="component" value="Unassembled WGS sequence"/>
</dbReference>
<evidence type="ECO:0000313" key="8">
    <source>
        <dbReference type="EMBL" id="MEO9383014.1"/>
    </source>
</evidence>
<evidence type="ECO:0000256" key="2">
    <source>
        <dbReference type="ARBA" id="ARBA00007741"/>
    </source>
</evidence>
<evidence type="ECO:0000256" key="4">
    <source>
        <dbReference type="ARBA" id="ARBA00022525"/>
    </source>
</evidence>
<dbReference type="InterPro" id="IPR036708">
    <property type="entry name" value="BipD-like_sf"/>
</dbReference>
<keyword evidence="6" id="KW-0175">Coiled coil</keyword>
<gene>
    <name evidence="8" type="primary">sctA</name>
    <name evidence="8" type="ORF">ABI908_02640</name>
</gene>
<dbReference type="NCBIfam" id="TIGR02553">
    <property type="entry name" value="SipD_IpaD_SspD"/>
    <property type="match status" value="1"/>
</dbReference>